<keyword evidence="4" id="KW-1185">Reference proteome</keyword>
<sequence length="190" mass="21007">MDFPLTQLSLYIMAISVGIFTVIAAITDYKARKIYNVLTVPFFVLGIIYQAVFNGWEGLMYGGLGFLAGFGSFFLIWMAGSGAAGDVKMMGALSVWLGFKATLAVMIVGTLFVLIGSFVILFWSVIRRGARKTKETYLATGKTLKGKKKKYKAETMEQKQKRGLMPFALPVVLATWSVTTWMVIKSIVLQ</sequence>
<dbReference type="OrthoDB" id="286275at2"/>
<keyword evidence="1" id="KW-0472">Membrane</keyword>
<dbReference type="EMBL" id="CP036269">
    <property type="protein sequence ID" value="QDT41164.1"/>
    <property type="molecule type" value="Genomic_DNA"/>
</dbReference>
<proteinExistence type="predicted"/>
<dbReference type="GO" id="GO:0004190">
    <property type="term" value="F:aspartic-type endopeptidase activity"/>
    <property type="evidence" value="ECO:0007669"/>
    <property type="project" value="InterPro"/>
</dbReference>
<dbReference type="AlphaFoldDB" id="A0A517RBG7"/>
<dbReference type="InterPro" id="IPR000045">
    <property type="entry name" value="Prepilin_IV_endopep_pep"/>
</dbReference>
<accession>A0A517RBG7</accession>
<dbReference type="KEGG" id="gaz:Pan241w_12240"/>
<dbReference type="Pfam" id="PF01478">
    <property type="entry name" value="Peptidase_A24"/>
    <property type="match status" value="1"/>
</dbReference>
<dbReference type="Proteomes" id="UP000317171">
    <property type="component" value="Chromosome"/>
</dbReference>
<evidence type="ECO:0000259" key="2">
    <source>
        <dbReference type="Pfam" id="PF01478"/>
    </source>
</evidence>
<reference evidence="3 4" key="1">
    <citation type="submission" date="2019-02" db="EMBL/GenBank/DDBJ databases">
        <title>Deep-cultivation of Planctomycetes and their phenomic and genomic characterization uncovers novel biology.</title>
        <authorList>
            <person name="Wiegand S."/>
            <person name="Jogler M."/>
            <person name="Boedeker C."/>
            <person name="Pinto D."/>
            <person name="Vollmers J."/>
            <person name="Rivas-Marin E."/>
            <person name="Kohn T."/>
            <person name="Peeters S.H."/>
            <person name="Heuer A."/>
            <person name="Rast P."/>
            <person name="Oberbeckmann S."/>
            <person name="Bunk B."/>
            <person name="Jeske O."/>
            <person name="Meyerdierks A."/>
            <person name="Storesund J.E."/>
            <person name="Kallscheuer N."/>
            <person name="Luecker S."/>
            <person name="Lage O.M."/>
            <person name="Pohl T."/>
            <person name="Merkel B.J."/>
            <person name="Hornburger P."/>
            <person name="Mueller R.-W."/>
            <person name="Bruemmer F."/>
            <person name="Labrenz M."/>
            <person name="Spormann A.M."/>
            <person name="Op den Camp H."/>
            <person name="Overmann J."/>
            <person name="Amann R."/>
            <person name="Jetten M.S.M."/>
            <person name="Mascher T."/>
            <person name="Medema M.H."/>
            <person name="Devos D.P."/>
            <person name="Kaster A.-K."/>
            <person name="Ovreas L."/>
            <person name="Rohde M."/>
            <person name="Galperin M.Y."/>
            <person name="Jogler C."/>
        </authorList>
    </citation>
    <scope>NUCLEOTIDE SEQUENCE [LARGE SCALE GENOMIC DNA]</scope>
    <source>
        <strain evidence="3 4">Pan241w</strain>
    </source>
</reference>
<dbReference type="RefSeq" id="WP_145212321.1">
    <property type="nucleotide sequence ID" value="NZ_CP036269.1"/>
</dbReference>
<organism evidence="3 4">
    <name type="scientific">Gimesia alba</name>
    <dbReference type="NCBI Taxonomy" id="2527973"/>
    <lineage>
        <taxon>Bacteria</taxon>
        <taxon>Pseudomonadati</taxon>
        <taxon>Planctomycetota</taxon>
        <taxon>Planctomycetia</taxon>
        <taxon>Planctomycetales</taxon>
        <taxon>Planctomycetaceae</taxon>
        <taxon>Gimesia</taxon>
    </lineage>
</organism>
<feature type="transmembrane region" description="Helical" evidence="1">
    <location>
        <begin position="6"/>
        <end position="27"/>
    </location>
</feature>
<feature type="domain" description="Prepilin type IV endopeptidase peptidase" evidence="2">
    <location>
        <begin position="18"/>
        <end position="118"/>
    </location>
</feature>
<evidence type="ECO:0000313" key="3">
    <source>
        <dbReference type="EMBL" id="QDT41164.1"/>
    </source>
</evidence>
<feature type="transmembrane region" description="Helical" evidence="1">
    <location>
        <begin position="34"/>
        <end position="53"/>
    </location>
</feature>
<dbReference type="GO" id="GO:0016020">
    <property type="term" value="C:membrane"/>
    <property type="evidence" value="ECO:0007669"/>
    <property type="project" value="InterPro"/>
</dbReference>
<keyword evidence="1" id="KW-1133">Transmembrane helix</keyword>
<name>A0A517RBG7_9PLAN</name>
<protein>
    <submittedName>
        <fullName evidence="3">Type IV leader peptidase family protein</fullName>
    </submittedName>
</protein>
<evidence type="ECO:0000313" key="4">
    <source>
        <dbReference type="Proteomes" id="UP000317171"/>
    </source>
</evidence>
<feature type="transmembrane region" description="Helical" evidence="1">
    <location>
        <begin position="164"/>
        <end position="184"/>
    </location>
</feature>
<feature type="transmembrane region" description="Helical" evidence="1">
    <location>
        <begin position="59"/>
        <end position="80"/>
    </location>
</feature>
<gene>
    <name evidence="3" type="ORF">Pan241w_12240</name>
</gene>
<evidence type="ECO:0000256" key="1">
    <source>
        <dbReference type="SAM" id="Phobius"/>
    </source>
</evidence>
<dbReference type="Gene3D" id="1.20.120.1220">
    <property type="match status" value="1"/>
</dbReference>
<feature type="transmembrane region" description="Helical" evidence="1">
    <location>
        <begin position="101"/>
        <end position="126"/>
    </location>
</feature>
<keyword evidence="1" id="KW-0812">Transmembrane</keyword>